<proteinExistence type="predicted"/>
<name>A0A2P7QUJ4_9SPHN</name>
<dbReference type="AlphaFoldDB" id="A0A2P7QUJ4"/>
<evidence type="ECO:0000313" key="3">
    <source>
        <dbReference type="Proteomes" id="UP000241167"/>
    </source>
</evidence>
<feature type="domain" description="Gamma-glutamylcyclotransferase AIG2-like" evidence="1">
    <location>
        <begin position="14"/>
        <end position="121"/>
    </location>
</feature>
<comment type="caution">
    <text evidence="2">The sequence shown here is derived from an EMBL/GenBank/DDBJ whole genome shotgun (WGS) entry which is preliminary data.</text>
</comment>
<dbReference type="InterPro" id="IPR013024">
    <property type="entry name" value="GGCT-like"/>
</dbReference>
<keyword evidence="3" id="KW-1185">Reference proteome</keyword>
<evidence type="ECO:0000313" key="2">
    <source>
        <dbReference type="EMBL" id="PSJ41622.1"/>
    </source>
</evidence>
<keyword evidence="2" id="KW-0436">Ligase</keyword>
<evidence type="ECO:0000259" key="1">
    <source>
        <dbReference type="Pfam" id="PF06094"/>
    </source>
</evidence>
<dbReference type="InterPro" id="IPR036568">
    <property type="entry name" value="GGCT-like_sf"/>
</dbReference>
<organism evidence="2 3">
    <name type="scientific">Allosphingosinicella deserti</name>
    <dbReference type="NCBI Taxonomy" id="2116704"/>
    <lineage>
        <taxon>Bacteria</taxon>
        <taxon>Pseudomonadati</taxon>
        <taxon>Pseudomonadota</taxon>
        <taxon>Alphaproteobacteria</taxon>
        <taxon>Sphingomonadales</taxon>
        <taxon>Sphingomonadaceae</taxon>
        <taxon>Allosphingosinicella</taxon>
    </lineage>
</organism>
<gene>
    <name evidence="2" type="ORF">C7I55_04780</name>
</gene>
<dbReference type="RefSeq" id="WP_106511785.1">
    <property type="nucleotide sequence ID" value="NZ_PXYI01000002.1"/>
</dbReference>
<dbReference type="CDD" id="cd06661">
    <property type="entry name" value="GGCT_like"/>
    <property type="match status" value="1"/>
</dbReference>
<dbReference type="OrthoDB" id="570664at2"/>
<dbReference type="Pfam" id="PF06094">
    <property type="entry name" value="GGACT"/>
    <property type="match status" value="1"/>
</dbReference>
<dbReference type="Proteomes" id="UP000241167">
    <property type="component" value="Unassembled WGS sequence"/>
</dbReference>
<dbReference type="Gene3D" id="3.10.490.10">
    <property type="entry name" value="Gamma-glutamyl cyclotransferase-like"/>
    <property type="match status" value="1"/>
</dbReference>
<dbReference type="GO" id="GO:0016874">
    <property type="term" value="F:ligase activity"/>
    <property type="evidence" value="ECO:0007669"/>
    <property type="project" value="UniProtKB-KW"/>
</dbReference>
<dbReference type="InterPro" id="IPR009288">
    <property type="entry name" value="AIG2-like_dom"/>
</dbReference>
<dbReference type="SUPFAM" id="SSF110857">
    <property type="entry name" value="Gamma-glutamyl cyclotransferase-like"/>
    <property type="match status" value="1"/>
</dbReference>
<sequence>MTIDPPGAEPSVRLFSYGTLQQAEVQRATFGRLLAGTSDSLDGYVLSSVVIDDPDVVATSGLAVHSIARRTGDPADRINGIVFEVTRAELDGADDYETSAYVRAELTLASGTRAFVYVAPEPDAS</sequence>
<reference evidence="2 3" key="1">
    <citation type="submission" date="2018-03" db="EMBL/GenBank/DDBJ databases">
        <title>The draft genome of Sphingosinicella sp. GL-C-18.</title>
        <authorList>
            <person name="Liu L."/>
            <person name="Li L."/>
            <person name="Liang L."/>
            <person name="Zhang X."/>
            <person name="Wang T."/>
        </authorList>
    </citation>
    <scope>NUCLEOTIDE SEQUENCE [LARGE SCALE GENOMIC DNA]</scope>
    <source>
        <strain evidence="2 3">GL-C-18</strain>
    </source>
</reference>
<accession>A0A2P7QUJ4</accession>
<protein>
    <submittedName>
        <fullName evidence="2">UDP-N-acetylmuramate--alanine ligase</fullName>
    </submittedName>
</protein>
<dbReference type="EMBL" id="PXYI01000002">
    <property type="protein sequence ID" value="PSJ41622.1"/>
    <property type="molecule type" value="Genomic_DNA"/>
</dbReference>